<feature type="domain" description="Amino acid permease/ SLC12A" evidence="7">
    <location>
        <begin position="37"/>
        <end position="273"/>
    </location>
</feature>
<dbReference type="AlphaFoldDB" id="A0A399J9A8"/>
<evidence type="ECO:0000259" key="7">
    <source>
        <dbReference type="Pfam" id="PF00324"/>
    </source>
</evidence>
<dbReference type="Pfam" id="PF00324">
    <property type="entry name" value="AA_permease"/>
    <property type="match status" value="1"/>
</dbReference>
<evidence type="ECO:0000313" key="9">
    <source>
        <dbReference type="Proteomes" id="UP000265419"/>
    </source>
</evidence>
<evidence type="ECO:0000256" key="6">
    <source>
        <dbReference type="SAM" id="Phobius"/>
    </source>
</evidence>
<dbReference type="Gene3D" id="1.20.1740.10">
    <property type="entry name" value="Amino acid/polyamine transporter I"/>
    <property type="match status" value="1"/>
</dbReference>
<evidence type="ECO:0000256" key="5">
    <source>
        <dbReference type="SAM" id="MobiDB-lite"/>
    </source>
</evidence>
<dbReference type="PANTHER" id="PTHR42770">
    <property type="entry name" value="AMINO ACID TRANSPORTER-RELATED"/>
    <property type="match status" value="1"/>
</dbReference>
<proteinExistence type="predicted"/>
<reference evidence="8 9" key="1">
    <citation type="submission" date="2018-07" db="EMBL/GenBank/DDBJ databases">
        <title>Arthrobacter sp. nov., isolated from raw cow's milk with high bacterial count.</title>
        <authorList>
            <person name="Hahne J."/>
            <person name="Isele D."/>
            <person name="Lipski A."/>
        </authorList>
    </citation>
    <scope>NUCLEOTIDE SEQUENCE [LARGE SCALE GENOMIC DNA]</scope>
    <source>
        <strain evidence="8 9">JZ R-35</strain>
    </source>
</reference>
<protein>
    <submittedName>
        <fullName evidence="8">APC family permease</fullName>
    </submittedName>
</protein>
<keyword evidence="9" id="KW-1185">Reference proteome</keyword>
<evidence type="ECO:0000256" key="2">
    <source>
        <dbReference type="ARBA" id="ARBA00022692"/>
    </source>
</evidence>
<comment type="caution">
    <text evidence="8">The sequence shown here is derived from an EMBL/GenBank/DDBJ whole genome shotgun (WGS) entry which is preliminary data.</text>
</comment>
<feature type="transmembrane region" description="Helical" evidence="6">
    <location>
        <begin position="249"/>
        <end position="273"/>
    </location>
</feature>
<evidence type="ECO:0000256" key="3">
    <source>
        <dbReference type="ARBA" id="ARBA00022989"/>
    </source>
</evidence>
<evidence type="ECO:0000256" key="4">
    <source>
        <dbReference type="ARBA" id="ARBA00023136"/>
    </source>
</evidence>
<accession>A0A399J9A8</accession>
<dbReference type="InterPro" id="IPR050367">
    <property type="entry name" value="APC_superfamily"/>
</dbReference>
<sequence>MGVQTRTRRTSMSTTAPAPPAAGRRRLSAWGIAFLVVSAAAPLTVVVSAAPMDFRLGGIGAPGSMLLCGAVLLLFAFGFNAMTSHVPNAGAFYAYARHGLGRGAGVGLALVTLFSYVVLNLAFYVFIGFFGSMLFENLWGIANPWWACALVAALGVGILGARQVDVGAKVLAVLVTAEVAILLVLAVAVLVLGGPEPVSGAGFDPAHVLFGGGIAALLVIGFGAYLGFEGTAIYAEEAKDPDRTVPKATYAMVAGLALFYAFTFWILTVAFGVDGVIAFALGDGFADMVPVAATGYLGRGSATSSAC</sequence>
<dbReference type="Proteomes" id="UP000265419">
    <property type="component" value="Unassembled WGS sequence"/>
</dbReference>
<organism evidence="8 9">
    <name type="scientific">Galactobacter valiniphilus</name>
    <dbReference type="NCBI Taxonomy" id="2676122"/>
    <lineage>
        <taxon>Bacteria</taxon>
        <taxon>Bacillati</taxon>
        <taxon>Actinomycetota</taxon>
        <taxon>Actinomycetes</taxon>
        <taxon>Micrococcales</taxon>
        <taxon>Micrococcaceae</taxon>
        <taxon>Galactobacter</taxon>
    </lineage>
</organism>
<name>A0A399J9A8_9MICC</name>
<dbReference type="GO" id="GO:0055085">
    <property type="term" value="P:transmembrane transport"/>
    <property type="evidence" value="ECO:0007669"/>
    <property type="project" value="InterPro"/>
</dbReference>
<dbReference type="GO" id="GO:0016020">
    <property type="term" value="C:membrane"/>
    <property type="evidence" value="ECO:0007669"/>
    <property type="project" value="UniProtKB-SubCell"/>
</dbReference>
<feature type="transmembrane region" description="Helical" evidence="6">
    <location>
        <begin position="206"/>
        <end position="228"/>
    </location>
</feature>
<gene>
    <name evidence="8" type="ORF">DWB68_11415</name>
</gene>
<dbReference type="InterPro" id="IPR004841">
    <property type="entry name" value="AA-permease/SLC12A_dom"/>
</dbReference>
<evidence type="ECO:0000313" key="8">
    <source>
        <dbReference type="EMBL" id="RII41660.1"/>
    </source>
</evidence>
<dbReference type="PANTHER" id="PTHR42770:SF16">
    <property type="entry name" value="AMINO ACID PERMEASE"/>
    <property type="match status" value="1"/>
</dbReference>
<feature type="region of interest" description="Disordered" evidence="5">
    <location>
        <begin position="1"/>
        <end position="22"/>
    </location>
</feature>
<keyword evidence="3 6" id="KW-1133">Transmembrane helix</keyword>
<feature type="transmembrane region" description="Helical" evidence="6">
    <location>
        <begin position="103"/>
        <end position="127"/>
    </location>
</feature>
<evidence type="ECO:0000256" key="1">
    <source>
        <dbReference type="ARBA" id="ARBA00004141"/>
    </source>
</evidence>
<feature type="transmembrane region" description="Helical" evidence="6">
    <location>
        <begin position="171"/>
        <end position="194"/>
    </location>
</feature>
<feature type="transmembrane region" description="Helical" evidence="6">
    <location>
        <begin position="139"/>
        <end position="159"/>
    </location>
</feature>
<keyword evidence="4 6" id="KW-0472">Membrane</keyword>
<keyword evidence="2 6" id="KW-0812">Transmembrane</keyword>
<comment type="subcellular location">
    <subcellularLocation>
        <location evidence="1">Membrane</location>
        <topology evidence="1">Multi-pass membrane protein</topology>
    </subcellularLocation>
</comment>
<dbReference type="EMBL" id="QQXK01000023">
    <property type="protein sequence ID" value="RII41660.1"/>
    <property type="molecule type" value="Genomic_DNA"/>
</dbReference>
<feature type="transmembrane region" description="Helical" evidence="6">
    <location>
        <begin position="59"/>
        <end position="82"/>
    </location>
</feature>